<evidence type="ECO:0000256" key="3">
    <source>
        <dbReference type="ARBA" id="ARBA00011233"/>
    </source>
</evidence>
<comment type="similarity">
    <text evidence="2">Belongs to the fucolectin family.</text>
</comment>
<dbReference type="GO" id="GO:0010185">
    <property type="term" value="P:regulation of cellular defense response"/>
    <property type="evidence" value="ECO:0007669"/>
    <property type="project" value="UniProtKB-ARBA"/>
</dbReference>
<evidence type="ECO:0000256" key="4">
    <source>
        <dbReference type="ARBA" id="ARBA00022723"/>
    </source>
</evidence>
<evidence type="ECO:0000256" key="1">
    <source>
        <dbReference type="ARBA" id="ARBA00002219"/>
    </source>
</evidence>
<keyword evidence="9" id="KW-1185">Reference proteome</keyword>
<protein>
    <submittedName>
        <fullName evidence="8">Uncharacterized protein</fullName>
    </submittedName>
</protein>
<dbReference type="OrthoDB" id="547680at2759"/>
<dbReference type="SUPFAM" id="SSF49785">
    <property type="entry name" value="Galactose-binding domain-like"/>
    <property type="match status" value="1"/>
</dbReference>
<dbReference type="Gene3D" id="2.60.120.260">
    <property type="entry name" value="Galactose-binding domain-like"/>
    <property type="match status" value="1"/>
</dbReference>
<keyword evidence="6" id="KW-0106">Calcium</keyword>
<keyword evidence="4" id="KW-0479">Metal-binding</keyword>
<evidence type="ECO:0000256" key="7">
    <source>
        <dbReference type="ARBA" id="ARBA00023157"/>
    </source>
</evidence>
<dbReference type="InterPro" id="IPR008979">
    <property type="entry name" value="Galactose-bd-like_sf"/>
</dbReference>
<dbReference type="GO" id="GO:0046872">
    <property type="term" value="F:metal ion binding"/>
    <property type="evidence" value="ECO:0007669"/>
    <property type="project" value="UniProtKB-KW"/>
</dbReference>
<dbReference type="InterPro" id="IPR051941">
    <property type="entry name" value="BG_Antigen-Binding_Lectin"/>
</dbReference>
<dbReference type="SMART" id="SM00607">
    <property type="entry name" value="FTP"/>
    <property type="match status" value="1"/>
</dbReference>
<sequence>MKATHREGESIAEKRTRREKEVITDDEEGLLWSKSLLGDKTAQNPNPNVALGKPASMSSHWTTHSGPASVAVDGNRSGIFLQTNFEYGSWVKIDLLKEDTVSTVIVVNRRECCFWRINGFKVSVGNNGNKAGSNTKCGRRSIAKEGPNIIQCPKMLRGRYVFVYMPKKRWTTMALLEVEVYRRRTTE</sequence>
<dbReference type="PANTHER" id="PTHR45713">
    <property type="entry name" value="FTP DOMAIN-CONTAINING PROTEIN"/>
    <property type="match status" value="1"/>
</dbReference>
<dbReference type="GO" id="GO:0042806">
    <property type="term" value="F:fucose binding"/>
    <property type="evidence" value="ECO:0007669"/>
    <property type="project" value="UniProtKB-ARBA"/>
</dbReference>
<proteinExistence type="inferred from homology"/>
<organism evidence="8 9">
    <name type="scientific">Paramuricea clavata</name>
    <name type="common">Red gorgonian</name>
    <name type="synonym">Violescent sea-whip</name>
    <dbReference type="NCBI Taxonomy" id="317549"/>
    <lineage>
        <taxon>Eukaryota</taxon>
        <taxon>Metazoa</taxon>
        <taxon>Cnidaria</taxon>
        <taxon>Anthozoa</taxon>
        <taxon>Octocorallia</taxon>
        <taxon>Malacalcyonacea</taxon>
        <taxon>Plexauridae</taxon>
        <taxon>Paramuricea</taxon>
    </lineage>
</organism>
<keyword evidence="7" id="KW-1015">Disulfide bond</keyword>
<keyword evidence="5" id="KW-0430">Lectin</keyword>
<reference evidence="8" key="1">
    <citation type="submission" date="2020-04" db="EMBL/GenBank/DDBJ databases">
        <authorList>
            <person name="Alioto T."/>
            <person name="Alioto T."/>
            <person name="Gomez Garrido J."/>
        </authorList>
    </citation>
    <scope>NUCLEOTIDE SEQUENCE</scope>
    <source>
        <strain evidence="8">A484AB</strain>
    </source>
</reference>
<dbReference type="AlphaFoldDB" id="A0A7D9L4K8"/>
<gene>
    <name evidence="8" type="ORF">PACLA_8A086463</name>
</gene>
<dbReference type="Proteomes" id="UP001152795">
    <property type="component" value="Unassembled WGS sequence"/>
</dbReference>
<dbReference type="EMBL" id="CACRXK020013362">
    <property type="protein sequence ID" value="CAB4025020.1"/>
    <property type="molecule type" value="Genomic_DNA"/>
</dbReference>
<comment type="caution">
    <text evidence="8">The sequence shown here is derived from an EMBL/GenBank/DDBJ whole genome shotgun (WGS) entry which is preliminary data.</text>
</comment>
<evidence type="ECO:0000256" key="2">
    <source>
        <dbReference type="ARBA" id="ARBA00010147"/>
    </source>
</evidence>
<dbReference type="Pfam" id="PF22633">
    <property type="entry name" value="F5_F8_type_C_2"/>
    <property type="match status" value="1"/>
</dbReference>
<evidence type="ECO:0000256" key="5">
    <source>
        <dbReference type="ARBA" id="ARBA00022734"/>
    </source>
</evidence>
<evidence type="ECO:0000256" key="6">
    <source>
        <dbReference type="ARBA" id="ARBA00022837"/>
    </source>
</evidence>
<evidence type="ECO:0000313" key="8">
    <source>
        <dbReference type="EMBL" id="CAB4025020.1"/>
    </source>
</evidence>
<comment type="function">
    <text evidence="1">Acts as a defensive agent. Recognizes blood group fucosylated oligosaccharides including A, B, H and Lewis B-type antigens. Does not recognize Lewis A antigen and has low affinity for monovalent haptens.</text>
</comment>
<dbReference type="GO" id="GO:0001868">
    <property type="term" value="P:regulation of complement activation, lectin pathway"/>
    <property type="evidence" value="ECO:0007669"/>
    <property type="project" value="UniProtKB-ARBA"/>
</dbReference>
<comment type="subunit">
    <text evidence="3">Homotrimer.</text>
</comment>
<dbReference type="InterPro" id="IPR006585">
    <property type="entry name" value="FTP1"/>
</dbReference>
<dbReference type="PANTHER" id="PTHR45713:SF6">
    <property type="entry name" value="F5_8 TYPE C DOMAIN-CONTAINING PROTEIN"/>
    <property type="match status" value="1"/>
</dbReference>
<accession>A0A7D9L4K8</accession>
<name>A0A7D9L4K8_PARCT</name>
<evidence type="ECO:0000313" key="9">
    <source>
        <dbReference type="Proteomes" id="UP001152795"/>
    </source>
</evidence>